<keyword evidence="3" id="KW-1185">Reference proteome</keyword>
<dbReference type="GO" id="GO:0009435">
    <property type="term" value="P:NAD+ biosynthetic process"/>
    <property type="evidence" value="ECO:0007669"/>
    <property type="project" value="InterPro"/>
</dbReference>
<evidence type="ECO:0000313" key="2">
    <source>
        <dbReference type="EMBL" id="EER03794.1"/>
    </source>
</evidence>
<dbReference type="EMBL" id="GG682080">
    <property type="protein sequence ID" value="EER03794.1"/>
    <property type="molecule type" value="Genomic_DNA"/>
</dbReference>
<dbReference type="InParanoid" id="C5LHJ9"/>
<dbReference type="PANTHER" id="PTHR14084">
    <property type="entry name" value="KYNURENINASE"/>
    <property type="match status" value="1"/>
</dbReference>
<dbReference type="PANTHER" id="PTHR14084:SF0">
    <property type="entry name" value="KYNURENINASE"/>
    <property type="match status" value="1"/>
</dbReference>
<dbReference type="Proteomes" id="UP000007800">
    <property type="component" value="Unassembled WGS sequence"/>
</dbReference>
<sequence>RIRPTDGCVEVVDVGIALDRLARHFNVDGYDELLKVLDENDPLKHLRDEFVFPQHIRDDAGQKSDDVIYFLGNSLGLMPRRSKEIVNRELDKWGSMAIEGHFSGDLPWMTMDR</sequence>
<dbReference type="Gene3D" id="3.90.1150.10">
    <property type="entry name" value="Aspartate Aminotransferase, domain 1"/>
    <property type="match status" value="1"/>
</dbReference>
<dbReference type="GO" id="GO:0019441">
    <property type="term" value="P:L-tryptophan catabolic process to kynurenine"/>
    <property type="evidence" value="ECO:0007669"/>
    <property type="project" value="TreeGrafter"/>
</dbReference>
<proteinExistence type="predicted"/>
<feature type="non-terminal residue" evidence="2">
    <location>
        <position position="1"/>
    </location>
</feature>
<dbReference type="GO" id="GO:0005737">
    <property type="term" value="C:cytoplasm"/>
    <property type="evidence" value="ECO:0007669"/>
    <property type="project" value="InterPro"/>
</dbReference>
<dbReference type="GO" id="GO:0030170">
    <property type="term" value="F:pyridoxal phosphate binding"/>
    <property type="evidence" value="ECO:0007669"/>
    <property type="project" value="InterPro"/>
</dbReference>
<evidence type="ECO:0000313" key="3">
    <source>
        <dbReference type="Proteomes" id="UP000007800"/>
    </source>
</evidence>
<dbReference type="RefSeq" id="XP_002771978.1">
    <property type="nucleotide sequence ID" value="XM_002771932.1"/>
</dbReference>
<gene>
    <name evidence="2" type="ORF">Pmar_PMAR016308</name>
</gene>
<reference evidence="2 3" key="1">
    <citation type="submission" date="2008-07" db="EMBL/GenBank/DDBJ databases">
        <authorList>
            <person name="El-Sayed N."/>
            <person name="Caler E."/>
            <person name="Inman J."/>
            <person name="Amedeo P."/>
            <person name="Hass B."/>
            <person name="Wortman J."/>
        </authorList>
    </citation>
    <scope>NUCLEOTIDE SEQUENCE [LARGE SCALE GENOMIC DNA]</scope>
    <source>
        <strain evidence="3">ATCC 50983 / TXsc</strain>
    </source>
</reference>
<dbReference type="OrthoDB" id="5978656at2759"/>
<name>C5LHJ9_PERM5</name>
<dbReference type="AlphaFoldDB" id="C5LHJ9"/>
<keyword evidence="1" id="KW-0663">Pyridoxal phosphate</keyword>
<evidence type="ECO:0000256" key="1">
    <source>
        <dbReference type="ARBA" id="ARBA00022898"/>
    </source>
</evidence>
<protein>
    <submittedName>
        <fullName evidence="2">Kynureninase, putative</fullName>
    </submittedName>
</protein>
<dbReference type="GeneID" id="9048387"/>
<dbReference type="GO" id="GO:0030429">
    <property type="term" value="F:kynureninase activity"/>
    <property type="evidence" value="ECO:0007669"/>
    <property type="project" value="InterPro"/>
</dbReference>
<feature type="non-terminal residue" evidence="2">
    <location>
        <position position="113"/>
    </location>
</feature>
<accession>C5LHJ9</accession>
<dbReference type="InterPro" id="IPR010111">
    <property type="entry name" value="Kynureninase"/>
</dbReference>
<dbReference type="GO" id="GO:0043420">
    <property type="term" value="P:anthranilate metabolic process"/>
    <property type="evidence" value="ECO:0007669"/>
    <property type="project" value="TreeGrafter"/>
</dbReference>
<organism evidence="3">
    <name type="scientific">Perkinsus marinus (strain ATCC 50983 / TXsc)</name>
    <dbReference type="NCBI Taxonomy" id="423536"/>
    <lineage>
        <taxon>Eukaryota</taxon>
        <taxon>Sar</taxon>
        <taxon>Alveolata</taxon>
        <taxon>Perkinsozoa</taxon>
        <taxon>Perkinsea</taxon>
        <taxon>Perkinsida</taxon>
        <taxon>Perkinsidae</taxon>
        <taxon>Perkinsus</taxon>
    </lineage>
</organism>
<dbReference type="InterPro" id="IPR015422">
    <property type="entry name" value="PyrdxlP-dep_Trfase_small"/>
</dbReference>